<reference evidence="5 6" key="1">
    <citation type="journal article" date="2013" name="Mar. Genomics">
        <title>Expression of sulfatases in Rhodopirellula baltica and the diversity of sulfatases in the genus Rhodopirellula.</title>
        <authorList>
            <person name="Wegner C.E."/>
            <person name="Richter-Heitmann T."/>
            <person name="Klindworth A."/>
            <person name="Klockow C."/>
            <person name="Richter M."/>
            <person name="Achstetter T."/>
            <person name="Glockner F.O."/>
            <person name="Harder J."/>
        </authorList>
    </citation>
    <scope>NUCLEOTIDE SEQUENCE [LARGE SCALE GENOMIC DNA]</scope>
    <source>
        <strain evidence="5 6">SH398</strain>
    </source>
</reference>
<evidence type="ECO:0000259" key="4">
    <source>
        <dbReference type="Pfam" id="PF01420"/>
    </source>
</evidence>
<evidence type="ECO:0000313" key="5">
    <source>
        <dbReference type="EMBL" id="EMI24592.1"/>
    </source>
</evidence>
<dbReference type="CDD" id="cd17517">
    <property type="entry name" value="RMtype1_S_EcoKI_StySPI-TRD2-CR2_like"/>
    <property type="match status" value="1"/>
</dbReference>
<dbReference type="PANTHER" id="PTHR30408:SF13">
    <property type="entry name" value="TYPE I RESTRICTION ENZYME HINDI SPECIFICITY SUBUNIT"/>
    <property type="match status" value="1"/>
</dbReference>
<gene>
    <name evidence="5" type="ORF">RESH_04963</name>
</gene>
<organism evidence="5 6">
    <name type="scientific">Rhodopirellula europaea SH398</name>
    <dbReference type="NCBI Taxonomy" id="1263868"/>
    <lineage>
        <taxon>Bacteria</taxon>
        <taxon>Pseudomonadati</taxon>
        <taxon>Planctomycetota</taxon>
        <taxon>Planctomycetia</taxon>
        <taxon>Pirellulales</taxon>
        <taxon>Pirellulaceae</taxon>
        <taxon>Rhodopirellula</taxon>
    </lineage>
</organism>
<evidence type="ECO:0000313" key="6">
    <source>
        <dbReference type="Proteomes" id="UP000011996"/>
    </source>
</evidence>
<comment type="caution">
    <text evidence="5">The sequence shown here is derived from an EMBL/GenBank/DDBJ whole genome shotgun (WGS) entry which is preliminary data.</text>
</comment>
<evidence type="ECO:0000256" key="1">
    <source>
        <dbReference type="ARBA" id="ARBA00010923"/>
    </source>
</evidence>
<dbReference type="InterPro" id="IPR044946">
    <property type="entry name" value="Restrct_endonuc_typeI_TRD_sf"/>
</dbReference>
<protein>
    <submittedName>
        <fullName evidence="5">Restriction modification system DNA specificity subunit</fullName>
    </submittedName>
</protein>
<keyword evidence="3" id="KW-0238">DNA-binding</keyword>
<dbReference type="RefSeq" id="WP_008670596.1">
    <property type="nucleotide sequence ID" value="NZ_ANOF01000155.1"/>
</dbReference>
<accession>M5SAA0</accession>
<evidence type="ECO:0000256" key="3">
    <source>
        <dbReference type="ARBA" id="ARBA00023125"/>
    </source>
</evidence>
<dbReference type="OrthoDB" id="9811611at2"/>
<dbReference type="Pfam" id="PF01420">
    <property type="entry name" value="Methylase_S"/>
    <property type="match status" value="1"/>
</dbReference>
<dbReference type="InterPro" id="IPR052021">
    <property type="entry name" value="Type-I_RS_S_subunit"/>
</dbReference>
<dbReference type="GO" id="GO:0009307">
    <property type="term" value="P:DNA restriction-modification system"/>
    <property type="evidence" value="ECO:0007669"/>
    <property type="project" value="UniProtKB-KW"/>
</dbReference>
<dbReference type="GO" id="GO:0003677">
    <property type="term" value="F:DNA binding"/>
    <property type="evidence" value="ECO:0007669"/>
    <property type="project" value="UniProtKB-KW"/>
</dbReference>
<dbReference type="Proteomes" id="UP000011996">
    <property type="component" value="Unassembled WGS sequence"/>
</dbReference>
<dbReference type="Gene3D" id="3.90.220.20">
    <property type="entry name" value="DNA methylase specificity domains"/>
    <property type="match status" value="2"/>
</dbReference>
<dbReference type="SUPFAM" id="SSF116734">
    <property type="entry name" value="DNA methylase specificity domain"/>
    <property type="match status" value="2"/>
</dbReference>
<feature type="domain" description="Type I restriction modification DNA specificity" evidence="4">
    <location>
        <begin position="12"/>
        <end position="196"/>
    </location>
</feature>
<dbReference type="PATRIC" id="fig|1263868.3.peg.5396"/>
<evidence type="ECO:0000256" key="2">
    <source>
        <dbReference type="ARBA" id="ARBA00022747"/>
    </source>
</evidence>
<dbReference type="STRING" id="1263868.RESH_04963"/>
<keyword evidence="2" id="KW-0680">Restriction system</keyword>
<sequence>MSLELPVLGTLPESWEVVPFGEVLDGGTRNGIYKKKEFHGRGARIVNMGELFGHPRLFDVEMKRVELTEKEIAKAGLEAGDLLFARRSLVAEGAGKCSLVCEVNEPTTFESSIIRARPDASKVDSHFLYYMFSSPFGKYILGTIRRTVAVSGITGTDLVTLEIPVPPLPEQRAIASILGALDDKIELNRRMNATLESLARAIFKSWFVDFDPVHVNAGKINAGQMPASSAIPTTQDPKVLDLFPSTFQDSELGPIPEGWSAMPISEAVKINPRRTLPKGTIAKYLDMKNVPTRGHRPDEIIDREMKSGTKFINGDTLMARITPCLENGKTAFVDFLPDGEVGWGSTEFIVLRPRPPLPNEYGYFLARDPDVRQHAIKNMTGTSGRQRVAKECFDSYLIPVPTEGVANEFAKVIEPLMSSIKTASEEGARLSDARDALLPKLLSGELPVPLEVA</sequence>
<name>M5SAA0_9BACT</name>
<dbReference type="EMBL" id="ANOF01000155">
    <property type="protein sequence ID" value="EMI24592.1"/>
    <property type="molecule type" value="Genomic_DNA"/>
</dbReference>
<dbReference type="PANTHER" id="PTHR30408">
    <property type="entry name" value="TYPE-1 RESTRICTION ENZYME ECOKI SPECIFICITY PROTEIN"/>
    <property type="match status" value="1"/>
</dbReference>
<dbReference type="AlphaFoldDB" id="M5SAA0"/>
<dbReference type="CDD" id="cd17260">
    <property type="entry name" value="RMtype1_S_EcoEI-TRD1-CR1_like"/>
    <property type="match status" value="1"/>
</dbReference>
<comment type="similarity">
    <text evidence="1">Belongs to the type-I restriction system S methylase family.</text>
</comment>
<dbReference type="InterPro" id="IPR000055">
    <property type="entry name" value="Restrct_endonuc_typeI_TRD"/>
</dbReference>
<proteinExistence type="inferred from homology"/>